<dbReference type="AlphaFoldDB" id="A0A1H3NV42"/>
<evidence type="ECO:0000313" key="2">
    <source>
        <dbReference type="EMBL" id="SDY92658.1"/>
    </source>
</evidence>
<dbReference type="PANTHER" id="PTHR33164">
    <property type="entry name" value="TRANSCRIPTIONAL REGULATOR, MARR FAMILY"/>
    <property type="match status" value="1"/>
</dbReference>
<dbReference type="InterPro" id="IPR039422">
    <property type="entry name" value="MarR/SlyA-like"/>
</dbReference>
<dbReference type="InterPro" id="IPR000835">
    <property type="entry name" value="HTH_MarR-typ"/>
</dbReference>
<dbReference type="STRING" id="415015.SAMN05660462_01269"/>
<dbReference type="InterPro" id="IPR036388">
    <property type="entry name" value="WH-like_DNA-bd_sf"/>
</dbReference>
<dbReference type="GO" id="GO:0003700">
    <property type="term" value="F:DNA-binding transcription factor activity"/>
    <property type="evidence" value="ECO:0007669"/>
    <property type="project" value="InterPro"/>
</dbReference>
<proteinExistence type="predicted"/>
<name>A0A1H3NV42_9FIRM</name>
<evidence type="ECO:0000313" key="3">
    <source>
        <dbReference type="Proteomes" id="UP000198625"/>
    </source>
</evidence>
<organism evidence="2 3">
    <name type="scientific">Proteiniborus ethanoligenes</name>
    <dbReference type="NCBI Taxonomy" id="415015"/>
    <lineage>
        <taxon>Bacteria</taxon>
        <taxon>Bacillati</taxon>
        <taxon>Bacillota</taxon>
        <taxon>Clostridia</taxon>
        <taxon>Eubacteriales</taxon>
        <taxon>Proteiniborus</taxon>
    </lineage>
</organism>
<dbReference type="GO" id="GO:0003677">
    <property type="term" value="F:DNA binding"/>
    <property type="evidence" value="ECO:0007669"/>
    <property type="project" value="UniProtKB-KW"/>
</dbReference>
<dbReference type="SMART" id="SM00347">
    <property type="entry name" value="HTH_MARR"/>
    <property type="match status" value="1"/>
</dbReference>
<keyword evidence="3" id="KW-1185">Reference proteome</keyword>
<dbReference type="Pfam" id="PF01047">
    <property type="entry name" value="MarR"/>
    <property type="match status" value="1"/>
</dbReference>
<accession>A0A1H3NV42</accession>
<dbReference type="Gene3D" id="1.10.10.10">
    <property type="entry name" value="Winged helix-like DNA-binding domain superfamily/Winged helix DNA-binding domain"/>
    <property type="match status" value="1"/>
</dbReference>
<dbReference type="SUPFAM" id="SSF46785">
    <property type="entry name" value="Winged helix' DNA-binding domain"/>
    <property type="match status" value="1"/>
</dbReference>
<dbReference type="GO" id="GO:0006950">
    <property type="term" value="P:response to stress"/>
    <property type="evidence" value="ECO:0007669"/>
    <property type="project" value="TreeGrafter"/>
</dbReference>
<evidence type="ECO:0000259" key="1">
    <source>
        <dbReference type="PROSITE" id="PS50995"/>
    </source>
</evidence>
<dbReference type="PROSITE" id="PS50995">
    <property type="entry name" value="HTH_MARR_2"/>
    <property type="match status" value="1"/>
</dbReference>
<dbReference type="Proteomes" id="UP000198625">
    <property type="component" value="Unassembled WGS sequence"/>
</dbReference>
<sequence length="155" mass="17446">MKGDANMTEKGNQQFIFGIIFLLANKLQLLGDKVTGEITLKQWFLLNILSQMEEEFPNYNDIAGAVGTSRQNVSKMISALNKKGMVELKPSETDQRAIYVTLTQKSLKYFESKDDAGNLLLDKLFAGFSTEETEQIAFLLGRILQNAEICLKEDK</sequence>
<dbReference type="InterPro" id="IPR036390">
    <property type="entry name" value="WH_DNA-bd_sf"/>
</dbReference>
<gene>
    <name evidence="2" type="ORF">SAMN05660462_01269</name>
</gene>
<dbReference type="PANTHER" id="PTHR33164:SF58">
    <property type="entry name" value="DNA-BINDING TRANSCRIPTIONAL REPRESSOR SCOC"/>
    <property type="match status" value="1"/>
</dbReference>
<protein>
    <submittedName>
        <fullName evidence="2">DNA-binding transcriptional regulator, MarR family</fullName>
    </submittedName>
</protein>
<feature type="domain" description="HTH marR-type" evidence="1">
    <location>
        <begin position="13"/>
        <end position="145"/>
    </location>
</feature>
<dbReference type="PRINTS" id="PR00598">
    <property type="entry name" value="HTHMARR"/>
</dbReference>
<dbReference type="EMBL" id="FNQE01000011">
    <property type="protein sequence ID" value="SDY92658.1"/>
    <property type="molecule type" value="Genomic_DNA"/>
</dbReference>
<reference evidence="3" key="1">
    <citation type="submission" date="2016-10" db="EMBL/GenBank/DDBJ databases">
        <authorList>
            <person name="Varghese N."/>
            <person name="Submissions S."/>
        </authorList>
    </citation>
    <scope>NUCLEOTIDE SEQUENCE [LARGE SCALE GENOMIC DNA]</scope>
    <source>
        <strain evidence="3">DSM 21650</strain>
    </source>
</reference>
<keyword evidence="2" id="KW-0238">DNA-binding</keyword>